<dbReference type="EMBL" id="MN740610">
    <property type="protein sequence ID" value="QHU35712.1"/>
    <property type="molecule type" value="Genomic_DNA"/>
</dbReference>
<proteinExistence type="predicted"/>
<evidence type="ECO:0000256" key="1">
    <source>
        <dbReference type="SAM" id="MobiDB-lite"/>
    </source>
</evidence>
<feature type="compositionally biased region" description="Basic and acidic residues" evidence="1">
    <location>
        <begin position="89"/>
        <end position="105"/>
    </location>
</feature>
<name>A0A6C0M2L0_9ZZZZ</name>
<accession>A0A6C0M2L0</accession>
<evidence type="ECO:0000313" key="2">
    <source>
        <dbReference type="EMBL" id="QHU35712.1"/>
    </source>
</evidence>
<protein>
    <submittedName>
        <fullName evidence="2">Uncharacterized protein</fullName>
    </submittedName>
</protein>
<sequence length="116" mass="13628">MEAEIYTTSDDELPFAYFNPNNMLVYWMCNYDEENRLVSVFYGRNKKSDPEDRRVAVCGSLQDAIEQRDALIIAGWRKLAPPKVKFVTDEKPKTTRERLKKKLYDKMTNNPETTKP</sequence>
<feature type="compositionally biased region" description="Polar residues" evidence="1">
    <location>
        <begin position="107"/>
        <end position="116"/>
    </location>
</feature>
<reference evidence="2" key="1">
    <citation type="journal article" date="2020" name="Nature">
        <title>Giant virus diversity and host interactions through global metagenomics.</title>
        <authorList>
            <person name="Schulz F."/>
            <person name="Roux S."/>
            <person name="Paez-Espino D."/>
            <person name="Jungbluth S."/>
            <person name="Walsh D.A."/>
            <person name="Denef V.J."/>
            <person name="McMahon K.D."/>
            <person name="Konstantinidis K.T."/>
            <person name="Eloe-Fadrosh E.A."/>
            <person name="Kyrpides N.C."/>
            <person name="Woyke T."/>
        </authorList>
    </citation>
    <scope>NUCLEOTIDE SEQUENCE</scope>
    <source>
        <strain evidence="2">GVMAG-S-1029409-49</strain>
    </source>
</reference>
<organism evidence="2">
    <name type="scientific">viral metagenome</name>
    <dbReference type="NCBI Taxonomy" id="1070528"/>
    <lineage>
        <taxon>unclassified sequences</taxon>
        <taxon>metagenomes</taxon>
        <taxon>organismal metagenomes</taxon>
    </lineage>
</organism>
<feature type="region of interest" description="Disordered" evidence="1">
    <location>
        <begin position="89"/>
        <end position="116"/>
    </location>
</feature>
<dbReference type="AlphaFoldDB" id="A0A6C0M2L0"/>